<dbReference type="InterPro" id="IPR001194">
    <property type="entry name" value="cDENN_dom"/>
</dbReference>
<dbReference type="Gene3D" id="3.40.50.11500">
    <property type="match status" value="1"/>
</dbReference>
<keyword evidence="5" id="KW-1185">Reference proteome</keyword>
<dbReference type="InterPro" id="IPR016137">
    <property type="entry name" value="RGS"/>
</dbReference>
<evidence type="ECO:0000313" key="5">
    <source>
        <dbReference type="Proteomes" id="UP000243217"/>
    </source>
</evidence>
<dbReference type="Proteomes" id="UP000243217">
    <property type="component" value="Unassembled WGS sequence"/>
</dbReference>
<accession>A0A1V9YIY4</accession>
<evidence type="ECO:0000259" key="2">
    <source>
        <dbReference type="PROSITE" id="PS50132"/>
    </source>
</evidence>
<proteinExistence type="predicted"/>
<organism evidence="4 5">
    <name type="scientific">Thraustotheca clavata</name>
    <dbReference type="NCBI Taxonomy" id="74557"/>
    <lineage>
        <taxon>Eukaryota</taxon>
        <taxon>Sar</taxon>
        <taxon>Stramenopiles</taxon>
        <taxon>Oomycota</taxon>
        <taxon>Saprolegniomycetes</taxon>
        <taxon>Saprolegniales</taxon>
        <taxon>Achlyaceae</taxon>
        <taxon>Thraustotheca</taxon>
    </lineage>
</organism>
<dbReference type="InterPro" id="IPR043153">
    <property type="entry name" value="DENN_C"/>
</dbReference>
<dbReference type="AlphaFoldDB" id="A0A1V9YIY4"/>
<dbReference type="STRING" id="74557.A0A1V9YIY4"/>
<dbReference type="EMBL" id="JNBS01003679">
    <property type="protein sequence ID" value="OQR85694.1"/>
    <property type="molecule type" value="Genomic_DNA"/>
</dbReference>
<dbReference type="InterPro" id="IPR051696">
    <property type="entry name" value="DENN_Domain_GEFs"/>
</dbReference>
<protein>
    <recommendedName>
        <fullName evidence="6">UDENN domain-containing protein</fullName>
    </recommendedName>
</protein>
<dbReference type="SUPFAM" id="SSF48097">
    <property type="entry name" value="Regulator of G-protein signaling, RGS"/>
    <property type="match status" value="1"/>
</dbReference>
<feature type="compositionally biased region" description="Acidic residues" evidence="1">
    <location>
        <begin position="141"/>
        <end position="151"/>
    </location>
</feature>
<dbReference type="Pfam" id="PF00615">
    <property type="entry name" value="RGS"/>
    <property type="match status" value="1"/>
</dbReference>
<reference evidence="4 5" key="1">
    <citation type="journal article" date="2014" name="Genome Biol. Evol.">
        <title>The secreted proteins of Achlya hypogyna and Thraustotheca clavata identify the ancestral oomycete secretome and reveal gene acquisitions by horizontal gene transfer.</title>
        <authorList>
            <person name="Misner I."/>
            <person name="Blouin N."/>
            <person name="Leonard G."/>
            <person name="Richards T.A."/>
            <person name="Lane C.E."/>
        </authorList>
    </citation>
    <scope>NUCLEOTIDE SEQUENCE [LARGE SCALE GENOMIC DNA]</scope>
    <source>
        <strain evidence="4 5">ATCC 34112</strain>
    </source>
</reference>
<dbReference type="Gene3D" id="1.10.167.10">
    <property type="entry name" value="Regulator of G-protein Signalling 4, domain 2"/>
    <property type="match status" value="1"/>
</dbReference>
<dbReference type="GO" id="GO:0032483">
    <property type="term" value="P:regulation of Rab protein signal transduction"/>
    <property type="evidence" value="ECO:0007669"/>
    <property type="project" value="TreeGrafter"/>
</dbReference>
<dbReference type="InterPro" id="IPR036305">
    <property type="entry name" value="RGS_sf"/>
</dbReference>
<feature type="non-terminal residue" evidence="4">
    <location>
        <position position="1"/>
    </location>
</feature>
<feature type="region of interest" description="Disordered" evidence="1">
    <location>
        <begin position="138"/>
        <end position="158"/>
    </location>
</feature>
<name>A0A1V9YIY4_9STRA</name>
<feature type="domain" description="RGS" evidence="2">
    <location>
        <begin position="11"/>
        <end position="130"/>
    </location>
</feature>
<dbReference type="GO" id="GO:0031410">
    <property type="term" value="C:cytoplasmic vesicle"/>
    <property type="evidence" value="ECO:0007669"/>
    <property type="project" value="TreeGrafter"/>
</dbReference>
<dbReference type="PANTHER" id="PTHR12296">
    <property type="entry name" value="DENN DOMAIN-CONTAINING PROTEIN 4"/>
    <property type="match status" value="1"/>
</dbReference>
<dbReference type="InterPro" id="IPR037516">
    <property type="entry name" value="Tripartite_DENN"/>
</dbReference>
<dbReference type="Pfam" id="PF02141">
    <property type="entry name" value="DENN"/>
    <property type="match status" value="1"/>
</dbReference>
<comment type="caution">
    <text evidence="4">The sequence shown here is derived from an EMBL/GenBank/DDBJ whole genome shotgun (WGS) entry which is preliminary data.</text>
</comment>
<gene>
    <name evidence="4" type="ORF">THRCLA_10647</name>
</gene>
<feature type="domain" description="UDENN" evidence="3">
    <location>
        <begin position="241"/>
        <end position="647"/>
    </location>
</feature>
<dbReference type="PROSITE" id="PS50211">
    <property type="entry name" value="DENN"/>
    <property type="match status" value="1"/>
</dbReference>
<evidence type="ECO:0008006" key="6">
    <source>
        <dbReference type="Google" id="ProtNLM"/>
    </source>
</evidence>
<evidence type="ECO:0000313" key="4">
    <source>
        <dbReference type="EMBL" id="OQR85694.1"/>
    </source>
</evidence>
<feature type="non-terminal residue" evidence="4">
    <location>
        <position position="647"/>
    </location>
</feature>
<dbReference type="SMART" id="SM00799">
    <property type="entry name" value="DENN"/>
    <property type="match status" value="1"/>
</dbReference>
<feature type="region of interest" description="Disordered" evidence="1">
    <location>
        <begin position="378"/>
        <end position="403"/>
    </location>
</feature>
<dbReference type="InterPro" id="IPR044926">
    <property type="entry name" value="RGS_subdomain_2"/>
</dbReference>
<feature type="compositionally biased region" description="Polar residues" evidence="1">
    <location>
        <begin position="379"/>
        <end position="402"/>
    </location>
</feature>
<evidence type="ECO:0000259" key="3">
    <source>
        <dbReference type="PROSITE" id="PS50211"/>
    </source>
</evidence>
<evidence type="ECO:0000256" key="1">
    <source>
        <dbReference type="SAM" id="MobiDB-lite"/>
    </source>
</evidence>
<sequence>LISEQNAAFVPLERFLLNPRAAHYFLLFLMQQRQHFELYFWLHVEYVLKKYATTDKALFWTLTFDLIKKAEADSAAIQASTKAGLKQAMKTQSLEDALSMFAVAQQEICLVLNASWYERFVKSPLYSLALSDRGAKTLLDSDSEDDDEDDGPSLRDSFSEYDSIADIPTGERPLLVHHVESEDSDSDLDDGKPMKLNLESIIRSTTLPEGLQVHYRPNYPIQPMVLREDECPVIDAIVLFKTIFTESGPRLELSYVRKDQAPRESPSAETQRKISELAKRIQPYFVPHGRFVSSQKDPDALFPFVVIQNGELGTLYGMCYTSYIEFTEGEFIAQGMGVVSPYPLVDGLRAIVSHHVLNAVDPLSPDVVRPLYNVPAPSPTSAPLNTSSSSKQKVPSRRNSGTLLDLPPPPRIDFSLSILFANLSTAVVLEVVANALLEHSIILLSSSMTALTVSAEAIRCLLNPFSWCHIYIPLLPKALLSYLHCPTPILVGIHQSCATRDDLPIPSPSTCAVIVDLDRGTIEYLGSRKLQWPTMGLQDDATTPIALVQSFESAKAKLDELFHPSCINLDDLAPPSRISPLPSSFPEATVRSIFHRLISDLLYDHSAACLVVGDAEESVIIFDELKFTCQRPPHEGPFIECLIRTQC</sequence>
<dbReference type="PROSITE" id="PS50132">
    <property type="entry name" value="RGS"/>
    <property type="match status" value="1"/>
</dbReference>
<dbReference type="PANTHER" id="PTHR12296:SF21">
    <property type="entry name" value="DENN DOMAIN-CONTAINING PROTEIN 3"/>
    <property type="match status" value="1"/>
</dbReference>
<dbReference type="OrthoDB" id="74314at2759"/>